<feature type="domain" description="Gfo/Idh/MocA-like oxidoreductase N-terminal" evidence="3">
    <location>
        <begin position="95"/>
        <end position="162"/>
    </location>
</feature>
<dbReference type="InterPro" id="IPR032459">
    <property type="entry name" value="Oxidoreduct_C"/>
</dbReference>
<organism evidence="5 6">
    <name type="scientific">Niabella ginsengisoli</name>
    <dbReference type="NCBI Taxonomy" id="522298"/>
    <lineage>
        <taxon>Bacteria</taxon>
        <taxon>Pseudomonadati</taxon>
        <taxon>Bacteroidota</taxon>
        <taxon>Chitinophagia</taxon>
        <taxon>Chitinophagales</taxon>
        <taxon>Chitinophagaceae</taxon>
        <taxon>Niabella</taxon>
    </lineage>
</organism>
<evidence type="ECO:0000313" key="5">
    <source>
        <dbReference type="EMBL" id="MCH5598076.1"/>
    </source>
</evidence>
<dbReference type="Pfam" id="PF16490">
    <property type="entry name" value="Oxidoreduct_C"/>
    <property type="match status" value="1"/>
</dbReference>
<evidence type="ECO:0000313" key="6">
    <source>
        <dbReference type="Proteomes" id="UP001202248"/>
    </source>
</evidence>
<feature type="domain" description="Putative oxidoreductase C-terminal" evidence="4">
    <location>
        <begin position="181"/>
        <end position="459"/>
    </location>
</feature>
<dbReference type="PANTHER" id="PTHR43818">
    <property type="entry name" value="BCDNA.GH03377"/>
    <property type="match status" value="1"/>
</dbReference>
<keyword evidence="6" id="KW-1185">Reference proteome</keyword>
<name>A0ABS9SI98_9BACT</name>
<dbReference type="Gene3D" id="3.40.50.720">
    <property type="entry name" value="NAD(P)-binding Rossmann-like Domain"/>
    <property type="match status" value="1"/>
</dbReference>
<dbReference type="SUPFAM" id="SSF51735">
    <property type="entry name" value="NAD(P)-binding Rossmann-fold domains"/>
    <property type="match status" value="1"/>
</dbReference>
<dbReference type="InterPro" id="IPR050463">
    <property type="entry name" value="Gfo/Idh/MocA_oxidrdct_glycsds"/>
</dbReference>
<evidence type="ECO:0000259" key="3">
    <source>
        <dbReference type="Pfam" id="PF01408"/>
    </source>
</evidence>
<comment type="caution">
    <text evidence="5">The sequence shown here is derived from an EMBL/GenBank/DDBJ whole genome shotgun (WGS) entry which is preliminary data.</text>
</comment>
<accession>A0ABS9SI98</accession>
<keyword evidence="2" id="KW-0732">Signal</keyword>
<sequence length="464" mass="52380">MIKKILPLAIVPLAMACNNNSNEKAKDGDSSSAVTFVTLDPGHFHAALVQKTALPGVDSNVYVYAPEGEDLQLHLKRIEGFNTRAEDPTHWNEQVYTGPDFFQKMIDEKKGNVVVMAGNNQKKTEYIFKTVDAGMNVLADKPMAINTEGFELLKQAFAKAKEKNVLLYDIMTERFEINTMLQKEFSQLKNVFGELEKGTPENPAVTKESVHYFYKFVSGSVLQRPSWFMDVSQQGEGIVDVTTHLVDLVQWECFPGQTLDYTKDVELVSARRWPTNMTLSQFSAITKQNAFPDYFKNDITNDSILNVYSNGEIHYKLRGVHAKVSVTWGYKAPEGTGDTHHSLMRGTRANLIIKQGKEENYKPVLYIEPVKKDDAAFDKDLTAALTTIQSKYPGVEIKKTSKGWQTVIPEKYNTGHEAHFGQVTEAYLQYLKEGKLPDWEIPNMITKYYITTSALDLAKKSAKK</sequence>
<dbReference type="Pfam" id="PF01408">
    <property type="entry name" value="GFO_IDH_MocA"/>
    <property type="match status" value="1"/>
</dbReference>
<dbReference type="PANTHER" id="PTHR43818:SF11">
    <property type="entry name" value="BCDNA.GH03377"/>
    <property type="match status" value="1"/>
</dbReference>
<dbReference type="RefSeq" id="WP_240827424.1">
    <property type="nucleotide sequence ID" value="NZ_JAKWBL010000001.1"/>
</dbReference>
<evidence type="ECO:0000256" key="1">
    <source>
        <dbReference type="ARBA" id="ARBA00023002"/>
    </source>
</evidence>
<evidence type="ECO:0000259" key="4">
    <source>
        <dbReference type="Pfam" id="PF16490"/>
    </source>
</evidence>
<evidence type="ECO:0000256" key="2">
    <source>
        <dbReference type="SAM" id="SignalP"/>
    </source>
</evidence>
<feature type="signal peptide" evidence="2">
    <location>
        <begin position="1"/>
        <end position="16"/>
    </location>
</feature>
<keyword evidence="1" id="KW-0560">Oxidoreductase</keyword>
<dbReference type="Proteomes" id="UP001202248">
    <property type="component" value="Unassembled WGS sequence"/>
</dbReference>
<dbReference type="InterPro" id="IPR000683">
    <property type="entry name" value="Gfo/Idh/MocA-like_OxRdtase_N"/>
</dbReference>
<gene>
    <name evidence="5" type="ORF">MKP09_09225</name>
</gene>
<dbReference type="EMBL" id="JAKWBL010000001">
    <property type="protein sequence ID" value="MCH5598076.1"/>
    <property type="molecule type" value="Genomic_DNA"/>
</dbReference>
<dbReference type="PROSITE" id="PS51257">
    <property type="entry name" value="PROKAR_LIPOPROTEIN"/>
    <property type="match status" value="1"/>
</dbReference>
<reference evidence="5 6" key="1">
    <citation type="submission" date="2022-02" db="EMBL/GenBank/DDBJ databases">
        <authorList>
            <person name="Min J."/>
        </authorList>
    </citation>
    <scope>NUCLEOTIDE SEQUENCE [LARGE SCALE GENOMIC DNA]</scope>
    <source>
        <strain evidence="5 6">GR10-1</strain>
    </source>
</reference>
<feature type="chain" id="PRO_5046545733" evidence="2">
    <location>
        <begin position="17"/>
        <end position="464"/>
    </location>
</feature>
<proteinExistence type="predicted"/>
<protein>
    <submittedName>
        <fullName evidence="5">Gfo/Idh/MocA family oxidoreductase</fullName>
    </submittedName>
</protein>
<dbReference type="InterPro" id="IPR036291">
    <property type="entry name" value="NAD(P)-bd_dom_sf"/>
</dbReference>